<evidence type="ECO:0000313" key="3">
    <source>
        <dbReference type="EMBL" id="OAQ30210.1"/>
    </source>
</evidence>
<accession>A0A197JYA7</accession>
<feature type="coiled-coil region" evidence="1">
    <location>
        <begin position="289"/>
        <end position="316"/>
    </location>
</feature>
<dbReference type="AlphaFoldDB" id="A0A197JYA7"/>
<keyword evidence="1" id="KW-0175">Coiled coil</keyword>
<feature type="compositionally biased region" description="Low complexity" evidence="2">
    <location>
        <begin position="191"/>
        <end position="204"/>
    </location>
</feature>
<sequence length="342" mass="39038">MDDPLPKKRGKKPACSNFYTCTFVGKNTRQIETHEREYHDPEPLLIGDDDDSSNQPPVKIYRDPNQGMYFSCLHPDCRHTSITRDSAGRHYRSCRLLHTSSKSASVISISSVVLRQPEESTKQRSEDSTQRQQVETRQQPQVETTQQPPVETRERRPMETLQRRSLRQSPRQNLRLSPIPLRRHNVDQHPSSSRSAAPRSLPSDSDLDHPPHKRTTTTIAAASTSSPPASNTFSSSDATTTQLLATMSHLTNAVTKLSEHLDKRARRIEEMGGQMVWLADQLDDIRSYNTSLEVQTKSLRREIAMVERRMEDLVQDNRDVRGRMRWVRSDLGRLGSTSAGYR</sequence>
<evidence type="ECO:0000313" key="4">
    <source>
        <dbReference type="Proteomes" id="UP000078512"/>
    </source>
</evidence>
<dbReference type="EMBL" id="KV442036">
    <property type="protein sequence ID" value="OAQ30210.1"/>
    <property type="molecule type" value="Genomic_DNA"/>
</dbReference>
<feature type="compositionally biased region" description="Low complexity" evidence="2">
    <location>
        <begin position="130"/>
        <end position="150"/>
    </location>
</feature>
<organism evidence="3 4">
    <name type="scientific">Linnemannia elongata AG-77</name>
    <dbReference type="NCBI Taxonomy" id="1314771"/>
    <lineage>
        <taxon>Eukaryota</taxon>
        <taxon>Fungi</taxon>
        <taxon>Fungi incertae sedis</taxon>
        <taxon>Mucoromycota</taxon>
        <taxon>Mortierellomycotina</taxon>
        <taxon>Mortierellomycetes</taxon>
        <taxon>Mortierellales</taxon>
        <taxon>Mortierellaceae</taxon>
        <taxon>Linnemannia</taxon>
    </lineage>
</organism>
<dbReference type="Proteomes" id="UP000078512">
    <property type="component" value="Unassembled WGS sequence"/>
</dbReference>
<feature type="compositionally biased region" description="Basic and acidic residues" evidence="2">
    <location>
        <begin position="116"/>
        <end position="129"/>
    </location>
</feature>
<proteinExistence type="predicted"/>
<reference evidence="3 4" key="1">
    <citation type="submission" date="2016-05" db="EMBL/GenBank/DDBJ databases">
        <title>Genome sequencing reveals origins of a unique bacterial endosymbiosis in the earliest lineages of terrestrial Fungi.</title>
        <authorList>
            <consortium name="DOE Joint Genome Institute"/>
            <person name="Uehling J."/>
            <person name="Gryganskyi A."/>
            <person name="Hameed K."/>
            <person name="Tschaplinski T."/>
            <person name="Misztal P."/>
            <person name="Wu S."/>
            <person name="Desiro A."/>
            <person name="Vande Pol N."/>
            <person name="Du Z.-Y."/>
            <person name="Zienkiewicz A."/>
            <person name="Zienkiewicz K."/>
            <person name="Morin E."/>
            <person name="Tisserant E."/>
            <person name="Splivallo R."/>
            <person name="Hainaut M."/>
            <person name="Henrissat B."/>
            <person name="Ohm R."/>
            <person name="Kuo A."/>
            <person name="Yan J."/>
            <person name="Lipzen A."/>
            <person name="Nolan M."/>
            <person name="Labutti K."/>
            <person name="Barry K."/>
            <person name="Goldstein A."/>
            <person name="Labbe J."/>
            <person name="Schadt C."/>
            <person name="Tuskan G."/>
            <person name="Grigoriev I."/>
            <person name="Martin F."/>
            <person name="Vilgalys R."/>
            <person name="Bonito G."/>
        </authorList>
    </citation>
    <scope>NUCLEOTIDE SEQUENCE [LARGE SCALE GENOMIC DNA]</scope>
    <source>
        <strain evidence="3 4">AG-77</strain>
    </source>
</reference>
<evidence type="ECO:0000256" key="2">
    <source>
        <dbReference type="SAM" id="MobiDB-lite"/>
    </source>
</evidence>
<feature type="region of interest" description="Disordered" evidence="2">
    <location>
        <begin position="38"/>
        <end position="60"/>
    </location>
</feature>
<gene>
    <name evidence="3" type="ORF">K457DRAFT_137299</name>
</gene>
<name>A0A197JYA7_9FUNG</name>
<protein>
    <submittedName>
        <fullName evidence="3">Uncharacterized protein</fullName>
    </submittedName>
</protein>
<feature type="region of interest" description="Disordered" evidence="2">
    <location>
        <begin position="115"/>
        <end position="236"/>
    </location>
</feature>
<keyword evidence="4" id="KW-1185">Reference proteome</keyword>
<feature type="compositionally biased region" description="Low complexity" evidence="2">
    <location>
        <begin position="216"/>
        <end position="236"/>
    </location>
</feature>
<evidence type="ECO:0000256" key="1">
    <source>
        <dbReference type="SAM" id="Coils"/>
    </source>
</evidence>
<feature type="compositionally biased region" description="Basic and acidic residues" evidence="2">
    <location>
        <begin position="151"/>
        <end position="162"/>
    </location>
</feature>
<feature type="compositionally biased region" description="Low complexity" evidence="2">
    <location>
        <begin position="167"/>
        <end position="177"/>
    </location>
</feature>